<gene>
    <name evidence="1" type="ORF">AXF42_Ash012874</name>
</gene>
<name>A0A2I0ARH2_9ASPA</name>
<dbReference type="AlphaFoldDB" id="A0A2I0ARH2"/>
<dbReference type="EMBL" id="KZ451955">
    <property type="protein sequence ID" value="PKA58151.1"/>
    <property type="molecule type" value="Genomic_DNA"/>
</dbReference>
<reference evidence="1 2" key="1">
    <citation type="journal article" date="2017" name="Nature">
        <title>The Apostasia genome and the evolution of orchids.</title>
        <authorList>
            <person name="Zhang G.Q."/>
            <person name="Liu K.W."/>
            <person name="Li Z."/>
            <person name="Lohaus R."/>
            <person name="Hsiao Y.Y."/>
            <person name="Niu S.C."/>
            <person name="Wang J.Y."/>
            <person name="Lin Y.C."/>
            <person name="Xu Q."/>
            <person name="Chen L.J."/>
            <person name="Yoshida K."/>
            <person name="Fujiwara S."/>
            <person name="Wang Z.W."/>
            <person name="Zhang Y.Q."/>
            <person name="Mitsuda N."/>
            <person name="Wang M."/>
            <person name="Liu G.H."/>
            <person name="Pecoraro L."/>
            <person name="Huang H.X."/>
            <person name="Xiao X.J."/>
            <person name="Lin M."/>
            <person name="Wu X.Y."/>
            <person name="Wu W.L."/>
            <person name="Chen Y.Y."/>
            <person name="Chang S.B."/>
            <person name="Sakamoto S."/>
            <person name="Ohme-Takagi M."/>
            <person name="Yagi M."/>
            <person name="Zeng S.J."/>
            <person name="Shen C.Y."/>
            <person name="Yeh C.M."/>
            <person name="Luo Y.B."/>
            <person name="Tsai W.C."/>
            <person name="Van de Peer Y."/>
            <person name="Liu Z.J."/>
        </authorList>
    </citation>
    <scope>NUCLEOTIDE SEQUENCE [LARGE SCALE GENOMIC DNA]</scope>
    <source>
        <strain evidence="2">cv. Shenzhen</strain>
        <tissue evidence="1">Stem</tissue>
    </source>
</reference>
<accession>A0A2I0ARH2</accession>
<keyword evidence="2" id="KW-1185">Reference proteome</keyword>
<proteinExistence type="predicted"/>
<dbReference type="OrthoDB" id="1852153at2759"/>
<evidence type="ECO:0000313" key="2">
    <source>
        <dbReference type="Proteomes" id="UP000236161"/>
    </source>
</evidence>
<dbReference type="PANTHER" id="PTHR31439:SF7">
    <property type="entry name" value="EXPRESSED PROTEIN"/>
    <property type="match status" value="1"/>
</dbReference>
<organism evidence="1 2">
    <name type="scientific">Apostasia shenzhenica</name>
    <dbReference type="NCBI Taxonomy" id="1088818"/>
    <lineage>
        <taxon>Eukaryota</taxon>
        <taxon>Viridiplantae</taxon>
        <taxon>Streptophyta</taxon>
        <taxon>Embryophyta</taxon>
        <taxon>Tracheophyta</taxon>
        <taxon>Spermatophyta</taxon>
        <taxon>Magnoliopsida</taxon>
        <taxon>Liliopsida</taxon>
        <taxon>Asparagales</taxon>
        <taxon>Orchidaceae</taxon>
        <taxon>Apostasioideae</taxon>
        <taxon>Apostasia</taxon>
    </lineage>
</organism>
<dbReference type="Proteomes" id="UP000236161">
    <property type="component" value="Unassembled WGS sequence"/>
</dbReference>
<sequence>MPAHHPPIHCFSSVAELLPFTYQPMDAVWSWIAALPPTGDLPPSLPLATSPSGRNILLSAHRSTGVDASDEDELLLTFSVSLRGFHPSNSTRPLWLSEPIPLSASKPQLFLLLQLLNEVIFLAPSRPRFHLPKLDSEKILFALNQCPDSPSLLSLALLCRLFWLCSGEPPADAGELFFKAFDAALKVALDCRRSLRAFLLIAGVDREERFMRSIGYMLAKWCILRELQGLRREPLRTMAYAAEVYGLWVMRGYAPVSTMARSGGFAAAGGTPEAFLTYALAHQQLEAVVQLDYSVCGRDPRFLKVVARIDNIRLHVTSLGFGQTEEWEIVGGERHFPSRVRVKVGPEAGAGYAVGPSLGRSTGNPERVLESTRKVKGVFGFHKGSPSPAVRAKARWSERARRRSWRWEQEVEGSAAVFDGVLCNATTGAEVAGWRMSPEEGTRGGEVGPRIEMRRRYSGAERAFSKVGGVVVAGDELPEGVSWRVGREMEGKTTQWRLGGRVWVSYFPNEVRSGYFETRCVEWEEEVDVLFFPSACGC</sequence>
<protein>
    <submittedName>
        <fullName evidence="1">Uncharacterized protein</fullName>
    </submittedName>
</protein>
<dbReference type="STRING" id="1088818.A0A2I0ARH2"/>
<dbReference type="PANTHER" id="PTHR31439">
    <property type="entry name" value="EXPRESSED PROTEIN"/>
    <property type="match status" value="1"/>
</dbReference>
<evidence type="ECO:0000313" key="1">
    <source>
        <dbReference type="EMBL" id="PKA58151.1"/>
    </source>
</evidence>